<feature type="domain" description="Glycoside hydrolase family 20 catalytic" evidence="9">
    <location>
        <begin position="208"/>
        <end position="549"/>
    </location>
</feature>
<keyword evidence="13" id="KW-1185">Reference proteome</keyword>
<dbReference type="PANTHER" id="PTHR22600">
    <property type="entry name" value="BETA-HEXOSAMINIDASE"/>
    <property type="match status" value="1"/>
</dbReference>
<evidence type="ECO:0000259" key="11">
    <source>
        <dbReference type="Pfam" id="PF13290"/>
    </source>
</evidence>
<dbReference type="EC" id="3.2.1.52" evidence="3"/>
<dbReference type="PRINTS" id="PR00738">
    <property type="entry name" value="GLHYDRLASE20"/>
</dbReference>
<evidence type="ECO:0000313" key="12">
    <source>
        <dbReference type="EMBL" id="QDE41366.1"/>
    </source>
</evidence>
<gene>
    <name evidence="12" type="ORF">FIV34_20280</name>
</gene>
<dbReference type="InterPro" id="IPR025705">
    <property type="entry name" value="Beta_hexosaminidase_sua/sub"/>
</dbReference>
<organism evidence="12 13">
    <name type="scientific">Luteibacter pinisoli</name>
    <dbReference type="NCBI Taxonomy" id="2589080"/>
    <lineage>
        <taxon>Bacteria</taxon>
        <taxon>Pseudomonadati</taxon>
        <taxon>Pseudomonadota</taxon>
        <taxon>Gammaproteobacteria</taxon>
        <taxon>Lysobacterales</taxon>
        <taxon>Rhodanobacteraceae</taxon>
        <taxon>Luteibacter</taxon>
    </lineage>
</organism>
<evidence type="ECO:0000256" key="5">
    <source>
        <dbReference type="ARBA" id="ARBA00023295"/>
    </source>
</evidence>
<dbReference type="Gene3D" id="3.20.20.80">
    <property type="entry name" value="Glycosidases"/>
    <property type="match status" value="1"/>
</dbReference>
<evidence type="ECO:0000256" key="6">
    <source>
        <dbReference type="ARBA" id="ARBA00030512"/>
    </source>
</evidence>
<dbReference type="InterPro" id="IPR017853">
    <property type="entry name" value="GH"/>
</dbReference>
<comment type="similarity">
    <text evidence="2">Belongs to the glycosyl hydrolase 20 family.</text>
</comment>
<evidence type="ECO:0000256" key="8">
    <source>
        <dbReference type="PIRSR" id="PIRSR625705-1"/>
    </source>
</evidence>
<dbReference type="Pfam" id="PF13290">
    <property type="entry name" value="CHB_HEX_C_1"/>
    <property type="match status" value="1"/>
</dbReference>
<dbReference type="AlphaFoldDB" id="A0A4Y5Z8S3"/>
<feature type="active site" description="Proton donor" evidence="8">
    <location>
        <position position="380"/>
    </location>
</feature>
<dbReference type="InterPro" id="IPR059177">
    <property type="entry name" value="GH29D-like_dom"/>
</dbReference>
<dbReference type="SUPFAM" id="SSF51445">
    <property type="entry name" value="(Trans)glycosidases"/>
    <property type="match status" value="1"/>
</dbReference>
<feature type="domain" description="Beta-hexosaminidase bacterial type N-terminal" evidence="10">
    <location>
        <begin position="81"/>
        <end position="204"/>
    </location>
</feature>
<dbReference type="InterPro" id="IPR029018">
    <property type="entry name" value="Hex-like_dom2"/>
</dbReference>
<dbReference type="InterPro" id="IPR015882">
    <property type="entry name" value="HEX_bac_N"/>
</dbReference>
<protein>
    <recommendedName>
        <fullName evidence="3">beta-N-acetylhexosaminidase</fullName>
        <ecNumber evidence="3">3.2.1.52</ecNumber>
    </recommendedName>
    <alternativeName>
        <fullName evidence="6">Beta-N-acetylhexosaminidase</fullName>
    </alternativeName>
    <alternativeName>
        <fullName evidence="7">N-acetyl-beta-glucosaminidase</fullName>
    </alternativeName>
</protein>
<evidence type="ECO:0000256" key="2">
    <source>
        <dbReference type="ARBA" id="ARBA00006285"/>
    </source>
</evidence>
<dbReference type="Proteomes" id="UP000316093">
    <property type="component" value="Chromosome"/>
</dbReference>
<evidence type="ECO:0000259" key="10">
    <source>
        <dbReference type="Pfam" id="PF02838"/>
    </source>
</evidence>
<dbReference type="GO" id="GO:0004563">
    <property type="term" value="F:beta-N-acetylhexosaminidase activity"/>
    <property type="evidence" value="ECO:0007669"/>
    <property type="project" value="UniProtKB-EC"/>
</dbReference>
<keyword evidence="4" id="KW-0378">Hydrolase</keyword>
<dbReference type="OrthoDB" id="9763537at2"/>
<evidence type="ECO:0000256" key="1">
    <source>
        <dbReference type="ARBA" id="ARBA00001231"/>
    </source>
</evidence>
<dbReference type="GO" id="GO:0016020">
    <property type="term" value="C:membrane"/>
    <property type="evidence" value="ECO:0007669"/>
    <property type="project" value="TreeGrafter"/>
</dbReference>
<reference evidence="12 13" key="1">
    <citation type="submission" date="2019-06" db="EMBL/GenBank/DDBJ databases">
        <title>A complete genome sequence for Luteibacter pinisoli MAH-14.</title>
        <authorList>
            <person name="Baltrus D.A."/>
        </authorList>
    </citation>
    <scope>NUCLEOTIDE SEQUENCE [LARGE SCALE GENOMIC DNA]</scope>
    <source>
        <strain evidence="12 13">MAH-14</strain>
    </source>
</reference>
<sequence length="806" mass="87912">MAWRPRMAAHNPRSFIPLGPVDILAGPAFFAAAYRTQSSLRVSHVGVPMRRILLLALATGLTACATQPRHDTTPVDTTPLSLIPMPAQVARVAGHFPIDGSTKIATAAGDTQAKKVAAQLQGWLRQARGITLPIVEGKAGADTIWLHTEASVKGIEAYALDVDDKGVRIAANDETGLFYGAVTLWQLATDPTAQNGLPGVHIVDKPRFEWRGLMLDSSRHFQSVSDIEHLLDQMAMHKLNTFHWHLTDDQGWRLQIEKYPKLTDVASCRKPVGPDIALTGGADKPYCGFYTKEEARQVVAYAAERHITVVPEIEMPGHAQAAVAAYPKFGIGKSHTVSSDWGVNTALFNVDDGTFTFLEDVLDEVMEVFPSTYIHVGGDEAAKDEWEHSPAVQAKMKSLGITDEEKMQGWFVARIGEYLEQHHRRLIGWDEILDGKVPASATVMSWRGTQGAIKAANAGHDVVMAPSPNLYMDYLQSSLPDEPAGRPNVQSLESVYTFNPVPDGVPADKASHILGEQLTMFTEYQPNWGRVQHAIFPRVAAVAERTWSPIADWNSFLTRLPAQFSRYRTAGIIPADSAFAVAIDAKASGNDKASVTLSSQTGFGKIRYSTDGTPPTAQSPEYSGPFEVSLPTTVQAITFANDFGVSGPRSAVIDAKSLLRRSSDQLDTCSNKLAVRVESPTLIDGVRPVYKVDIMDTCWVWKGVKLDGRYGVAIDVNRLPFNYALWKDTAGIVTRKAKSRDGEIEIHQDTCDGPKLTTIPLAKAKGGPATLDGILPKREGTHDLCILVTGKPGPSTFWVIDNVQLR</sequence>
<keyword evidence="5" id="KW-0326">Glycosidase</keyword>
<dbReference type="Pfam" id="PF00728">
    <property type="entry name" value="Glyco_hydro_20"/>
    <property type="match status" value="1"/>
</dbReference>
<dbReference type="Pfam" id="PF02838">
    <property type="entry name" value="Glyco_hydro_20b"/>
    <property type="match status" value="1"/>
</dbReference>
<dbReference type="InterPro" id="IPR015883">
    <property type="entry name" value="Glyco_hydro_20_cat"/>
</dbReference>
<dbReference type="EMBL" id="CP041046">
    <property type="protein sequence ID" value="QDE41366.1"/>
    <property type="molecule type" value="Genomic_DNA"/>
</dbReference>
<evidence type="ECO:0000256" key="3">
    <source>
        <dbReference type="ARBA" id="ARBA00012663"/>
    </source>
</evidence>
<dbReference type="SUPFAM" id="SSF55545">
    <property type="entry name" value="beta-N-acetylhexosaminidase-like domain"/>
    <property type="match status" value="1"/>
</dbReference>
<dbReference type="KEGG" id="lpy:FIV34_20280"/>
<comment type="catalytic activity">
    <reaction evidence="1">
        <text>Hydrolysis of terminal non-reducing N-acetyl-D-hexosamine residues in N-acetyl-beta-D-hexosaminides.</text>
        <dbReference type="EC" id="3.2.1.52"/>
    </reaction>
</comment>
<dbReference type="PANTHER" id="PTHR22600:SF57">
    <property type="entry name" value="BETA-N-ACETYLHEXOSAMINIDASE"/>
    <property type="match status" value="1"/>
</dbReference>
<evidence type="ECO:0000313" key="13">
    <source>
        <dbReference type="Proteomes" id="UP000316093"/>
    </source>
</evidence>
<dbReference type="GO" id="GO:0005975">
    <property type="term" value="P:carbohydrate metabolic process"/>
    <property type="evidence" value="ECO:0007669"/>
    <property type="project" value="InterPro"/>
</dbReference>
<evidence type="ECO:0000259" key="9">
    <source>
        <dbReference type="Pfam" id="PF00728"/>
    </source>
</evidence>
<evidence type="ECO:0000256" key="4">
    <source>
        <dbReference type="ARBA" id="ARBA00022801"/>
    </source>
</evidence>
<name>A0A4Y5Z8S3_9GAMM</name>
<dbReference type="CDD" id="cd06563">
    <property type="entry name" value="GH20_chitobiase-like"/>
    <property type="match status" value="1"/>
</dbReference>
<accession>A0A4Y5Z8S3</accession>
<dbReference type="GO" id="GO:0030203">
    <property type="term" value="P:glycosaminoglycan metabolic process"/>
    <property type="evidence" value="ECO:0007669"/>
    <property type="project" value="TreeGrafter"/>
</dbReference>
<dbReference type="Gene3D" id="3.30.379.10">
    <property type="entry name" value="Chitobiase/beta-hexosaminidase domain 2-like"/>
    <property type="match status" value="1"/>
</dbReference>
<evidence type="ECO:0000256" key="7">
    <source>
        <dbReference type="ARBA" id="ARBA00033000"/>
    </source>
</evidence>
<feature type="domain" description="GH29D-like beta-sandwich" evidence="11">
    <location>
        <begin position="590"/>
        <end position="645"/>
    </location>
</feature>
<proteinExistence type="inferred from homology"/>